<dbReference type="PANTHER" id="PTHR24155">
    <property type="entry name" value="OSTEOCLAST-STIMULATING FACTOR 1"/>
    <property type="match status" value="1"/>
</dbReference>
<protein>
    <submittedName>
        <fullName evidence="2">Uncharacterized protein</fullName>
    </submittedName>
</protein>
<organism evidence="2 3">
    <name type="scientific">Dryococelus australis</name>
    <dbReference type="NCBI Taxonomy" id="614101"/>
    <lineage>
        <taxon>Eukaryota</taxon>
        <taxon>Metazoa</taxon>
        <taxon>Ecdysozoa</taxon>
        <taxon>Arthropoda</taxon>
        <taxon>Hexapoda</taxon>
        <taxon>Insecta</taxon>
        <taxon>Pterygota</taxon>
        <taxon>Neoptera</taxon>
        <taxon>Polyneoptera</taxon>
        <taxon>Phasmatodea</taxon>
        <taxon>Verophasmatodea</taxon>
        <taxon>Anareolatae</taxon>
        <taxon>Phasmatidae</taxon>
        <taxon>Eurycanthinae</taxon>
        <taxon>Dryococelus</taxon>
    </lineage>
</organism>
<comment type="caution">
    <text evidence="2">The sequence shown here is derived from an EMBL/GenBank/DDBJ whole genome shotgun (WGS) entry which is preliminary data.</text>
</comment>
<accession>A0ABQ9ING3</accession>
<evidence type="ECO:0000256" key="1">
    <source>
        <dbReference type="SAM" id="MobiDB-lite"/>
    </source>
</evidence>
<gene>
    <name evidence="2" type="ORF">PR048_003402</name>
</gene>
<name>A0ABQ9ING3_9NEOP</name>
<feature type="region of interest" description="Disordered" evidence="1">
    <location>
        <begin position="312"/>
        <end position="426"/>
    </location>
</feature>
<sequence>MAYKIRHGRWRREQKIAHLAAKQQFTLAPSTKERQGLRDSAASLRLRAILTAPTGCATYLFHHTSECWCRSTAILVLELAPRCTAFLRTQNTIWKSAGLKSQTLGRQTNALDYSAVGPFNGTRIRGVRGKSLESLEDGTERTHHTFSAENTQTFYYQQQLGWRPRSYDDGDITPTNEAVVLHEGGGTLPRPRGLVRPRPVAKIPAKTRSEVPSFEKPAFCSIYKSLPRDLIDISKYNLEPYSYVGDMPGGDTPKKRPPSPPKRQSSRGEADVVIDCSGPVPTATNTTTVTVDLHSSAPSPCSLPLPAYPSSPPPVMSRSWGNVSSSSGPDLPSMEHELLSNLSLQQSRNGSDASFKSSSSTESDSLPFANENAGTIKQRVTRPHPTLTTVDYPKTEFVPPQKRPQNPQGEITASQKALRERTGGQEPADVLNDIGNMLANLTDELDAMLEEEKRQGLNHSCEYSVVAVVSREVNTITSSAIASKS</sequence>
<dbReference type="PANTHER" id="PTHR24155:SF11">
    <property type="entry name" value="CASKIN, ISOFORM B"/>
    <property type="match status" value="1"/>
</dbReference>
<feature type="region of interest" description="Disordered" evidence="1">
    <location>
        <begin position="244"/>
        <end position="286"/>
    </location>
</feature>
<keyword evidence="3" id="KW-1185">Reference proteome</keyword>
<dbReference type="EMBL" id="JARBHB010000001">
    <property type="protein sequence ID" value="KAJ8898042.1"/>
    <property type="molecule type" value="Genomic_DNA"/>
</dbReference>
<feature type="compositionally biased region" description="Low complexity" evidence="1">
    <location>
        <begin position="339"/>
        <end position="365"/>
    </location>
</feature>
<proteinExistence type="predicted"/>
<feature type="compositionally biased region" description="Polar residues" evidence="1">
    <location>
        <begin position="403"/>
        <end position="415"/>
    </location>
</feature>
<evidence type="ECO:0000313" key="3">
    <source>
        <dbReference type="Proteomes" id="UP001159363"/>
    </source>
</evidence>
<dbReference type="Proteomes" id="UP001159363">
    <property type="component" value="Chromosome 1"/>
</dbReference>
<feature type="compositionally biased region" description="Low complexity" evidence="1">
    <location>
        <begin position="317"/>
        <end position="327"/>
    </location>
</feature>
<reference evidence="2 3" key="1">
    <citation type="submission" date="2023-02" db="EMBL/GenBank/DDBJ databases">
        <title>LHISI_Scaffold_Assembly.</title>
        <authorList>
            <person name="Stuart O.P."/>
            <person name="Cleave R."/>
            <person name="Magrath M.J.L."/>
            <person name="Mikheyev A.S."/>
        </authorList>
    </citation>
    <scope>NUCLEOTIDE SEQUENCE [LARGE SCALE GENOMIC DNA]</scope>
    <source>
        <strain evidence="2">Daus_M_001</strain>
        <tissue evidence="2">Leg muscle</tissue>
    </source>
</reference>
<evidence type="ECO:0000313" key="2">
    <source>
        <dbReference type="EMBL" id="KAJ8898042.1"/>
    </source>
</evidence>